<keyword evidence="1" id="KW-1133">Transmembrane helix</keyword>
<protein>
    <submittedName>
        <fullName evidence="2">Uncharacterized protein</fullName>
    </submittedName>
</protein>
<gene>
    <name evidence="2" type="ORF">Elusimicrob2101_1480</name>
</gene>
<evidence type="ECO:0000256" key="1">
    <source>
        <dbReference type="SAM" id="Phobius"/>
    </source>
</evidence>
<sequence length="207" mass="23172">MAYIRVADDNLYMDDKPKTKPQRITIFTAELREGQFPALKAAPLTSQLAPSQHTLMKTNIPAVDSRYRIHAPTPASGLLLTPFITGLLKTKNNLYLELNDNALVYHENTLIEPEEMETFRFRAMQILNEFENIIAKLDAQEPADTATLTPQDEAEKRAQAMLKALCSPQTPAEKSGGRHGGLWLLIMLGALAGLTFLSWLMLNRITH</sequence>
<keyword evidence="1" id="KW-0472">Membrane</keyword>
<dbReference type="AlphaFoldDB" id="A0A650F4A9"/>
<name>A0A650F4A9_9BACT</name>
<accession>A0A650F4A9</accession>
<organism evidence="2">
    <name type="scientific">uncultured Elusimicrobia bacterium</name>
    <dbReference type="NCBI Taxonomy" id="699876"/>
    <lineage>
        <taxon>Bacteria</taxon>
        <taxon>Pseudomonadati</taxon>
        <taxon>Elusimicrobiota</taxon>
        <taxon>Elusimicrobia</taxon>
        <taxon>environmental samples</taxon>
    </lineage>
</organism>
<reference evidence="2" key="1">
    <citation type="journal article" date="2020" name="J. ISSAAS">
        <title>Lactobacilli and other gastrointestinal microbiota of Peromyscus leucopus, reservoir host for agents of Lyme disease and other zoonoses in North America.</title>
        <authorList>
            <person name="Milovic A."/>
            <person name="Bassam K."/>
            <person name="Shao H."/>
            <person name="Chatzistamou I."/>
            <person name="Tufts D.M."/>
            <person name="Diuk-Wasser M."/>
            <person name="Barbour A.G."/>
        </authorList>
    </citation>
    <scope>NUCLEOTIDE SEQUENCE</scope>
    <source>
        <strain evidence="2">LL30</strain>
    </source>
</reference>
<evidence type="ECO:0000313" key="2">
    <source>
        <dbReference type="EMBL" id="QGT50885.1"/>
    </source>
</evidence>
<keyword evidence="1" id="KW-0812">Transmembrane</keyword>
<feature type="transmembrane region" description="Helical" evidence="1">
    <location>
        <begin position="181"/>
        <end position="202"/>
    </location>
</feature>
<proteinExistence type="predicted"/>
<dbReference type="EMBL" id="MN577572">
    <property type="protein sequence ID" value="QGT50885.1"/>
    <property type="molecule type" value="Genomic_DNA"/>
</dbReference>